<dbReference type="RefSeq" id="WP_344799010.1">
    <property type="nucleotide sequence ID" value="NZ_BAABBN010000007.1"/>
</dbReference>
<evidence type="ECO:0008006" key="3">
    <source>
        <dbReference type="Google" id="ProtNLM"/>
    </source>
</evidence>
<accession>A0ABP7MR84</accession>
<gene>
    <name evidence="1" type="ORF">GCM10022277_26390</name>
</gene>
<name>A0ABP7MR84_9GAMM</name>
<reference evidence="2" key="1">
    <citation type="journal article" date="2019" name="Int. J. Syst. Evol. Microbiol.">
        <title>The Global Catalogue of Microorganisms (GCM) 10K type strain sequencing project: providing services to taxonomists for standard genome sequencing and annotation.</title>
        <authorList>
            <consortium name="The Broad Institute Genomics Platform"/>
            <consortium name="The Broad Institute Genome Sequencing Center for Infectious Disease"/>
            <person name="Wu L."/>
            <person name="Ma J."/>
        </authorList>
    </citation>
    <scope>NUCLEOTIDE SEQUENCE [LARGE SCALE GENOMIC DNA]</scope>
    <source>
        <strain evidence="2">JCM 17551</strain>
    </source>
</reference>
<comment type="caution">
    <text evidence="1">The sequence shown here is derived from an EMBL/GenBank/DDBJ whole genome shotgun (WGS) entry which is preliminary data.</text>
</comment>
<proteinExistence type="predicted"/>
<sequence length="111" mass="12860">MRKTDKKIDNQIRKALTVVCEIALVEVEGFQWLTHLVNYDQFPKSLRVVCVFDTKASLQHALEAGRDHYLIELIQEELTALNLGIKPENLVSFDSEEACKLEHDGKWQHRL</sequence>
<dbReference type="Proteomes" id="UP001501565">
    <property type="component" value="Unassembled WGS sequence"/>
</dbReference>
<organism evidence="1 2">
    <name type="scientific">Litoribacillus peritrichatus</name>
    <dbReference type="NCBI Taxonomy" id="718191"/>
    <lineage>
        <taxon>Bacteria</taxon>
        <taxon>Pseudomonadati</taxon>
        <taxon>Pseudomonadota</taxon>
        <taxon>Gammaproteobacteria</taxon>
        <taxon>Oceanospirillales</taxon>
        <taxon>Oceanospirillaceae</taxon>
        <taxon>Litoribacillus</taxon>
    </lineage>
</organism>
<protein>
    <recommendedName>
        <fullName evidence="3">Fis family transcriptional regulator</fullName>
    </recommendedName>
</protein>
<evidence type="ECO:0000313" key="1">
    <source>
        <dbReference type="EMBL" id="GAA3928601.1"/>
    </source>
</evidence>
<dbReference type="EMBL" id="BAABBN010000007">
    <property type="protein sequence ID" value="GAA3928601.1"/>
    <property type="molecule type" value="Genomic_DNA"/>
</dbReference>
<keyword evidence="2" id="KW-1185">Reference proteome</keyword>
<evidence type="ECO:0000313" key="2">
    <source>
        <dbReference type="Proteomes" id="UP001501565"/>
    </source>
</evidence>